<dbReference type="RefSeq" id="WP_089878438.1">
    <property type="nucleotide sequence ID" value="NZ_FOYS01000002.1"/>
</dbReference>
<dbReference type="AlphaFoldDB" id="A0A1I6GQZ9"/>
<proteinExistence type="predicted"/>
<evidence type="ECO:0000313" key="2">
    <source>
        <dbReference type="EMBL" id="SFR44652.1"/>
    </source>
</evidence>
<dbReference type="EMBL" id="FOYS01000002">
    <property type="protein sequence ID" value="SFR44652.1"/>
    <property type="molecule type" value="Genomic_DNA"/>
</dbReference>
<accession>A0A1I6GQZ9</accession>
<dbReference type="STRING" id="555875.SAMN04488124_1424"/>
<dbReference type="PANTHER" id="PTHR34386">
    <property type="entry name" value="GLUTAREDOXIN"/>
    <property type="match status" value="1"/>
</dbReference>
<dbReference type="InterPro" id="IPR051548">
    <property type="entry name" value="Grx-like_ET"/>
</dbReference>
<dbReference type="InterPro" id="IPR006869">
    <property type="entry name" value="DUF547"/>
</dbReference>
<protein>
    <recommendedName>
        <fullName evidence="1">DUF547 domain-containing protein</fullName>
    </recommendedName>
</protein>
<dbReference type="GO" id="GO:0045454">
    <property type="term" value="P:cell redox homeostasis"/>
    <property type="evidence" value="ECO:0007669"/>
    <property type="project" value="TreeGrafter"/>
</dbReference>
<name>A0A1I6GQZ9_9EURY</name>
<reference evidence="3" key="1">
    <citation type="submission" date="2016-10" db="EMBL/GenBank/DDBJ databases">
        <authorList>
            <person name="Varghese N."/>
            <person name="Submissions S."/>
        </authorList>
    </citation>
    <scope>NUCLEOTIDE SEQUENCE [LARGE SCALE GENOMIC DNA]</scope>
    <source>
        <strain evidence="3">CGMCC 1.8711</strain>
    </source>
</reference>
<organism evidence="2 3">
    <name type="scientific">Halogeometricum limi</name>
    <dbReference type="NCBI Taxonomy" id="555875"/>
    <lineage>
        <taxon>Archaea</taxon>
        <taxon>Methanobacteriati</taxon>
        <taxon>Methanobacteriota</taxon>
        <taxon>Stenosarchaea group</taxon>
        <taxon>Halobacteria</taxon>
        <taxon>Halobacteriales</taxon>
        <taxon>Haloferacaceae</taxon>
        <taxon>Halogeometricum</taxon>
    </lineage>
</organism>
<evidence type="ECO:0000259" key="1">
    <source>
        <dbReference type="Pfam" id="PF04784"/>
    </source>
</evidence>
<dbReference type="Proteomes" id="UP000243250">
    <property type="component" value="Unassembled WGS sequence"/>
</dbReference>
<sequence length="256" mass="28637">MYAPSFSSPSVDPASLSARYLLAVRTGDGAAATDARERLSAIDPATLSRCLPDDAHRTAFWLNVYNAVVQERLTERPEAFDRRTRFFRRDQVPVAGRLLSLDDVEHGILRRSMLSWGLGDLPRPFPDGFERANRVDERDFRVHFALNCGAASCPPIAVYGPETIDRDLDWATEGYLRSAVDYDAGAGVARVPRLFLWYRGDFGGGAGIREILRRYDRVPEDASPKLRYHGYDWSLSLGEYATDRRGGDSDSPESSD</sequence>
<dbReference type="PANTHER" id="PTHR34386:SF1">
    <property type="entry name" value="GLUTAREDOXIN-LIKE PROTEIN NRDH"/>
    <property type="match status" value="1"/>
</dbReference>
<dbReference type="Pfam" id="PF04784">
    <property type="entry name" value="DUF547"/>
    <property type="match status" value="1"/>
</dbReference>
<gene>
    <name evidence="2" type="ORF">SAMN04488124_1424</name>
</gene>
<dbReference type="OrthoDB" id="201798at2157"/>
<feature type="domain" description="DUF547" evidence="1">
    <location>
        <begin position="54"/>
        <end position="176"/>
    </location>
</feature>
<evidence type="ECO:0000313" key="3">
    <source>
        <dbReference type="Proteomes" id="UP000243250"/>
    </source>
</evidence>
<dbReference type="GO" id="GO:0009055">
    <property type="term" value="F:electron transfer activity"/>
    <property type="evidence" value="ECO:0007669"/>
    <property type="project" value="TreeGrafter"/>
</dbReference>
<keyword evidence="3" id="KW-1185">Reference proteome</keyword>